<keyword evidence="2" id="KW-0472">Membrane</keyword>
<proteinExistence type="predicted"/>
<dbReference type="AlphaFoldDB" id="A0A939ISR6"/>
<dbReference type="Pfam" id="PF03372">
    <property type="entry name" value="Exo_endo_phos"/>
    <property type="match status" value="1"/>
</dbReference>
<dbReference type="RefSeq" id="WP_206574824.1">
    <property type="nucleotide sequence ID" value="NZ_JAFKCV010000010.1"/>
</dbReference>
<evidence type="ECO:0000256" key="1">
    <source>
        <dbReference type="SAM" id="MobiDB-lite"/>
    </source>
</evidence>
<feature type="transmembrane region" description="Helical" evidence="2">
    <location>
        <begin position="34"/>
        <end position="54"/>
    </location>
</feature>
<comment type="caution">
    <text evidence="4">The sequence shown here is derived from an EMBL/GenBank/DDBJ whole genome shotgun (WGS) entry which is preliminary data.</text>
</comment>
<organism evidence="4 5">
    <name type="scientific">Bowmanella dokdonensis</name>
    <dbReference type="NCBI Taxonomy" id="751969"/>
    <lineage>
        <taxon>Bacteria</taxon>
        <taxon>Pseudomonadati</taxon>
        <taxon>Pseudomonadota</taxon>
        <taxon>Gammaproteobacteria</taxon>
        <taxon>Alteromonadales</taxon>
        <taxon>Alteromonadaceae</taxon>
        <taxon>Bowmanella</taxon>
    </lineage>
</organism>
<evidence type="ECO:0000256" key="2">
    <source>
        <dbReference type="SAM" id="Phobius"/>
    </source>
</evidence>
<name>A0A939ISR6_9ALTE</name>
<keyword evidence="4" id="KW-0378">Hydrolase</keyword>
<dbReference type="InterPro" id="IPR005135">
    <property type="entry name" value="Endo/exonuclease/phosphatase"/>
</dbReference>
<protein>
    <submittedName>
        <fullName evidence="4">Endonuclease/exonuclease/phosphatase family protein</fullName>
    </submittedName>
</protein>
<feature type="transmembrane region" description="Helical" evidence="2">
    <location>
        <begin position="61"/>
        <end position="80"/>
    </location>
</feature>
<sequence length="360" mass="40799">MLINLFCFLNLLLVAFCLIPLLHSEAWYVRALAFPRLQFSALALLMLLLEFALLDLTRPASALLICVSAAILFYQARWILPYTPLFDTEVKAAPAETNPTLSIIAANVYTPNRNAAKLIEIVRREKPDILVTLESDQWWQDQLDALLPSYPHSIQCPLDNLYGMHLYSRLALENGHIRYLVDQGVPSIHVAVTMPTGQKVEAHFIHPTPPAPPENTRSLERDVELLIVARQVKAQDCPVVVAGDLNDVAWSRTTRLFRKVSGLLDPRIGRGMFNTFHARCALMRWPLDHLFHSRHFRLKEIRRLEAFGSDHFPLLTRLALMPDSNENGQAPDMDRGDKQLVDEKLAQKEADKHSVPTPLS</sequence>
<keyword evidence="5" id="KW-1185">Reference proteome</keyword>
<reference evidence="4" key="1">
    <citation type="submission" date="2021-03" db="EMBL/GenBank/DDBJ databases">
        <title>novel species isolated from a fishpond in China.</title>
        <authorList>
            <person name="Lu H."/>
            <person name="Cai Z."/>
        </authorList>
    </citation>
    <scope>NUCLEOTIDE SEQUENCE</scope>
    <source>
        <strain evidence="4">JCM 30855</strain>
    </source>
</reference>
<feature type="compositionally biased region" description="Basic and acidic residues" evidence="1">
    <location>
        <begin position="332"/>
        <end position="354"/>
    </location>
</feature>
<dbReference type="InterPro" id="IPR036691">
    <property type="entry name" value="Endo/exonu/phosph_ase_sf"/>
</dbReference>
<keyword evidence="4" id="KW-0540">Nuclease</keyword>
<evidence type="ECO:0000259" key="3">
    <source>
        <dbReference type="Pfam" id="PF03372"/>
    </source>
</evidence>
<evidence type="ECO:0000313" key="5">
    <source>
        <dbReference type="Proteomes" id="UP000664654"/>
    </source>
</evidence>
<gene>
    <name evidence="4" type="ORF">J0A66_15855</name>
</gene>
<dbReference type="EMBL" id="JAFKCV010000010">
    <property type="protein sequence ID" value="MBN7826711.1"/>
    <property type="molecule type" value="Genomic_DNA"/>
</dbReference>
<dbReference type="GO" id="GO:0004519">
    <property type="term" value="F:endonuclease activity"/>
    <property type="evidence" value="ECO:0007669"/>
    <property type="project" value="UniProtKB-KW"/>
</dbReference>
<keyword evidence="4" id="KW-0255">Endonuclease</keyword>
<evidence type="ECO:0000313" key="4">
    <source>
        <dbReference type="EMBL" id="MBN7826711.1"/>
    </source>
</evidence>
<keyword evidence="2" id="KW-0812">Transmembrane</keyword>
<keyword evidence="2" id="KW-1133">Transmembrane helix</keyword>
<feature type="domain" description="Endonuclease/exonuclease/phosphatase" evidence="3">
    <location>
        <begin position="106"/>
        <end position="311"/>
    </location>
</feature>
<accession>A0A939ISR6</accession>
<dbReference type="SUPFAM" id="SSF56219">
    <property type="entry name" value="DNase I-like"/>
    <property type="match status" value="1"/>
</dbReference>
<dbReference type="Proteomes" id="UP000664654">
    <property type="component" value="Unassembled WGS sequence"/>
</dbReference>
<feature type="region of interest" description="Disordered" evidence="1">
    <location>
        <begin position="323"/>
        <end position="360"/>
    </location>
</feature>
<dbReference type="Gene3D" id="3.60.10.10">
    <property type="entry name" value="Endonuclease/exonuclease/phosphatase"/>
    <property type="match status" value="1"/>
</dbReference>